<accession>A0A0D0CZD5</accession>
<proteinExistence type="predicted"/>
<evidence type="ECO:0000313" key="3">
    <source>
        <dbReference type="Proteomes" id="UP000053593"/>
    </source>
</evidence>
<evidence type="ECO:0000313" key="2">
    <source>
        <dbReference type="EMBL" id="KIK61898.1"/>
    </source>
</evidence>
<evidence type="ECO:0000256" key="1">
    <source>
        <dbReference type="SAM" id="MobiDB-lite"/>
    </source>
</evidence>
<dbReference type="HOGENOM" id="CLU_1855486_0_0_1"/>
<feature type="compositionally biased region" description="Acidic residues" evidence="1">
    <location>
        <begin position="109"/>
        <end position="132"/>
    </location>
</feature>
<dbReference type="AlphaFoldDB" id="A0A0D0CZD5"/>
<dbReference type="EMBL" id="KN834769">
    <property type="protein sequence ID" value="KIK61898.1"/>
    <property type="molecule type" value="Genomic_DNA"/>
</dbReference>
<gene>
    <name evidence="2" type="ORF">GYMLUDRAFT_42318</name>
</gene>
<feature type="region of interest" description="Disordered" evidence="1">
    <location>
        <begin position="94"/>
        <end position="138"/>
    </location>
</feature>
<reference evidence="2 3" key="1">
    <citation type="submission" date="2014-04" db="EMBL/GenBank/DDBJ databases">
        <title>Evolutionary Origins and Diversification of the Mycorrhizal Mutualists.</title>
        <authorList>
            <consortium name="DOE Joint Genome Institute"/>
            <consortium name="Mycorrhizal Genomics Consortium"/>
            <person name="Kohler A."/>
            <person name="Kuo A."/>
            <person name="Nagy L.G."/>
            <person name="Floudas D."/>
            <person name="Copeland A."/>
            <person name="Barry K.W."/>
            <person name="Cichocki N."/>
            <person name="Veneault-Fourrey C."/>
            <person name="LaButti K."/>
            <person name="Lindquist E.A."/>
            <person name="Lipzen A."/>
            <person name="Lundell T."/>
            <person name="Morin E."/>
            <person name="Murat C."/>
            <person name="Riley R."/>
            <person name="Ohm R."/>
            <person name="Sun H."/>
            <person name="Tunlid A."/>
            <person name="Henrissat B."/>
            <person name="Grigoriev I.V."/>
            <person name="Hibbett D.S."/>
            <person name="Martin F."/>
        </authorList>
    </citation>
    <scope>NUCLEOTIDE SEQUENCE [LARGE SCALE GENOMIC DNA]</scope>
    <source>
        <strain evidence="2 3">FD-317 M1</strain>
    </source>
</reference>
<keyword evidence="3" id="KW-1185">Reference proteome</keyword>
<dbReference type="Proteomes" id="UP000053593">
    <property type="component" value="Unassembled WGS sequence"/>
</dbReference>
<organism evidence="2 3">
    <name type="scientific">Collybiopsis luxurians FD-317 M1</name>
    <dbReference type="NCBI Taxonomy" id="944289"/>
    <lineage>
        <taxon>Eukaryota</taxon>
        <taxon>Fungi</taxon>
        <taxon>Dikarya</taxon>
        <taxon>Basidiomycota</taxon>
        <taxon>Agaricomycotina</taxon>
        <taxon>Agaricomycetes</taxon>
        <taxon>Agaricomycetidae</taxon>
        <taxon>Agaricales</taxon>
        <taxon>Marasmiineae</taxon>
        <taxon>Omphalotaceae</taxon>
        <taxon>Collybiopsis</taxon>
        <taxon>Collybiopsis luxurians</taxon>
    </lineage>
</organism>
<sequence>MVGQQNDEQLQNLIGRVPADLLHKFCDECYNAEYIERNPAKFLSFTWIDFNALCDYLRHEGHEDLKSSEPHIKQEDAEIDNSAMFPASAVVRTRVEKDQSGNESIYIYDSDEASEREDDIQNGDGSDSDGSDGIEGMN</sequence>
<protein>
    <submittedName>
        <fullName evidence="2">Uncharacterized protein</fullName>
    </submittedName>
</protein>
<name>A0A0D0CZD5_9AGAR</name>